<sequence length="129" mass="15177">MRANEQFSGKGHKIHVCKRCQRLPRSERKAIEDREDIFGFMHQSHISQKNVARLEQLAKSETAQVASLAAIVLEVARVTPYKRRRLKILARNHRDLLRRLDETGLVFAHTWDRLPTEDFTRTDWEQTES</sequence>
<dbReference type="EMBL" id="JACDQQ010002166">
    <property type="protein sequence ID" value="MBA0087757.1"/>
    <property type="molecule type" value="Genomic_DNA"/>
</dbReference>
<evidence type="ECO:0000313" key="1">
    <source>
        <dbReference type="EMBL" id="MBA0087757.1"/>
    </source>
</evidence>
<reference evidence="1" key="1">
    <citation type="submission" date="2020-06" db="EMBL/GenBank/DDBJ databases">
        <title>Legume-microbial interactions unlock mineral nutrients during tropical forest succession.</title>
        <authorList>
            <person name="Epihov D.Z."/>
        </authorList>
    </citation>
    <scope>NUCLEOTIDE SEQUENCE [LARGE SCALE GENOMIC DNA]</scope>
    <source>
        <strain evidence="1">Pan2503</strain>
    </source>
</reference>
<accession>A0A7V8NUM8</accession>
<gene>
    <name evidence="1" type="ORF">HRJ53_22455</name>
</gene>
<proteinExistence type="predicted"/>
<keyword evidence="2" id="KW-1185">Reference proteome</keyword>
<name>A0A7V8NUM8_9BACT</name>
<dbReference type="AlphaFoldDB" id="A0A7V8NUM8"/>
<comment type="caution">
    <text evidence="1">The sequence shown here is derived from an EMBL/GenBank/DDBJ whole genome shotgun (WGS) entry which is preliminary data.</text>
</comment>
<dbReference type="Proteomes" id="UP000567293">
    <property type="component" value="Unassembled WGS sequence"/>
</dbReference>
<evidence type="ECO:0000313" key="2">
    <source>
        <dbReference type="Proteomes" id="UP000567293"/>
    </source>
</evidence>
<protein>
    <submittedName>
        <fullName evidence="1">Uncharacterized protein</fullName>
    </submittedName>
</protein>
<organism evidence="1 2">
    <name type="scientific">Candidatus Acidiferrum panamense</name>
    <dbReference type="NCBI Taxonomy" id="2741543"/>
    <lineage>
        <taxon>Bacteria</taxon>
        <taxon>Pseudomonadati</taxon>
        <taxon>Acidobacteriota</taxon>
        <taxon>Terriglobia</taxon>
        <taxon>Candidatus Acidiferrales</taxon>
        <taxon>Candidatus Acidiferrum</taxon>
    </lineage>
</organism>